<sequence>MQFETQKAKLENQLEFERSKAKSTEERIHKMESIMVSDRESIAQLEQERTAREAEKATLANEIEEASEQLDSVKQLMEEKGTAVSKVKKQIQKLQKEVEGSSKSMAAKESEIEKLSADKFSIFRKCKLEEIKLPFLEGSLDDLSLDQLEIGGADSMEIDSQTLSFSARVQGFQVDFSNLKPAHKQNGSDEMEVEFQETLRNLTTEIERMAPNMRAVDRLDEVEHKLKETAREFDAARREAKSAKDAFMKIKQERYDRFYRAYTHIAEKIDPIYKELTKSKTFPMGGTAYLSLEDSEEPYNDGVKYHAMPPMKRFRDMELLSGGEKTVAALALLFAIHSYQPAPFFVLDEVDAALDNANVAKVANYIRRVASNSFQFIVISLKHTFYERAEALVGVYRDQGINSSKVLTLNLERFLD</sequence>
<dbReference type="RefSeq" id="XP_016605949.1">
    <property type="nucleotide sequence ID" value="XM_016755093.1"/>
</dbReference>
<feature type="domain" description="RecF/RecN/SMC N-terminal" evidence="9">
    <location>
        <begin position="62"/>
        <end position="401"/>
    </location>
</feature>
<keyword evidence="11" id="KW-1185">Reference proteome</keyword>
<dbReference type="InterPro" id="IPR027417">
    <property type="entry name" value="P-loop_NTPase"/>
</dbReference>
<dbReference type="InterPro" id="IPR028468">
    <property type="entry name" value="Smc1_ABC"/>
</dbReference>
<dbReference type="Pfam" id="PF02463">
    <property type="entry name" value="SMC_N"/>
    <property type="match status" value="1"/>
</dbReference>
<dbReference type="InParanoid" id="A0A0L0HAH6"/>
<dbReference type="VEuPathDB" id="FungiDB:SPPG_06900"/>
<dbReference type="GO" id="GO:0003677">
    <property type="term" value="F:DNA binding"/>
    <property type="evidence" value="ECO:0007669"/>
    <property type="project" value="TreeGrafter"/>
</dbReference>
<organism evidence="10 11">
    <name type="scientific">Spizellomyces punctatus (strain DAOM BR117)</name>
    <dbReference type="NCBI Taxonomy" id="645134"/>
    <lineage>
        <taxon>Eukaryota</taxon>
        <taxon>Fungi</taxon>
        <taxon>Fungi incertae sedis</taxon>
        <taxon>Chytridiomycota</taxon>
        <taxon>Chytridiomycota incertae sedis</taxon>
        <taxon>Chytridiomycetes</taxon>
        <taxon>Spizellomycetales</taxon>
        <taxon>Spizellomycetaceae</taxon>
        <taxon>Spizellomyces</taxon>
    </lineage>
</organism>
<evidence type="ECO:0000313" key="11">
    <source>
        <dbReference type="Proteomes" id="UP000053201"/>
    </source>
</evidence>
<dbReference type="eggNOG" id="KOG0018">
    <property type="taxonomic scope" value="Eukaryota"/>
</dbReference>
<dbReference type="CDD" id="cd03275">
    <property type="entry name" value="ABC_SMC1_euk"/>
    <property type="match status" value="1"/>
</dbReference>
<dbReference type="GO" id="GO:0051301">
    <property type="term" value="P:cell division"/>
    <property type="evidence" value="ECO:0007669"/>
    <property type="project" value="UniProtKB-KW"/>
</dbReference>
<dbReference type="PANTHER" id="PTHR18937">
    <property type="entry name" value="STRUCTURAL MAINTENANCE OF CHROMOSOMES SMC FAMILY MEMBER"/>
    <property type="match status" value="1"/>
</dbReference>
<reference evidence="10 11" key="1">
    <citation type="submission" date="2009-08" db="EMBL/GenBank/DDBJ databases">
        <title>The Genome Sequence of Spizellomyces punctatus strain DAOM BR117.</title>
        <authorList>
            <consortium name="The Broad Institute Genome Sequencing Platform"/>
            <person name="Russ C."/>
            <person name="Cuomo C."/>
            <person name="Shea T."/>
            <person name="Young S.K."/>
            <person name="Zeng Q."/>
            <person name="Koehrsen M."/>
            <person name="Haas B."/>
            <person name="Borodovsky M."/>
            <person name="Guigo R."/>
            <person name="Alvarado L."/>
            <person name="Berlin A."/>
            <person name="Bochicchio J."/>
            <person name="Borenstein D."/>
            <person name="Chapman S."/>
            <person name="Chen Z."/>
            <person name="Engels R."/>
            <person name="Freedman E."/>
            <person name="Gellesch M."/>
            <person name="Goldberg J."/>
            <person name="Griggs A."/>
            <person name="Gujja S."/>
            <person name="Heiman D."/>
            <person name="Hepburn T."/>
            <person name="Howarth C."/>
            <person name="Jen D."/>
            <person name="Larson L."/>
            <person name="Lewis B."/>
            <person name="Mehta T."/>
            <person name="Park D."/>
            <person name="Pearson M."/>
            <person name="Roberts A."/>
            <person name="Saif S."/>
            <person name="Shenoy N."/>
            <person name="Sisk P."/>
            <person name="Stolte C."/>
            <person name="Sykes S."/>
            <person name="Thomson T."/>
            <person name="Walk T."/>
            <person name="White J."/>
            <person name="Yandava C."/>
            <person name="Burger G."/>
            <person name="Gray M.W."/>
            <person name="Holland P.W.H."/>
            <person name="King N."/>
            <person name="Lang F.B.F."/>
            <person name="Roger A.J."/>
            <person name="Ruiz-Trillo I."/>
            <person name="Lander E."/>
            <person name="Nusbaum C."/>
        </authorList>
    </citation>
    <scope>NUCLEOTIDE SEQUENCE [LARGE SCALE GENOMIC DNA]</scope>
    <source>
        <strain evidence="10 11">DAOM BR117</strain>
    </source>
</reference>
<keyword evidence="8" id="KW-0175">Coiled coil</keyword>
<evidence type="ECO:0000256" key="7">
    <source>
        <dbReference type="ARBA" id="ARBA00023306"/>
    </source>
</evidence>
<dbReference type="EMBL" id="KQ257462">
    <property type="protein sequence ID" value="KNC97909.1"/>
    <property type="molecule type" value="Genomic_DNA"/>
</dbReference>
<dbReference type="Proteomes" id="UP000053201">
    <property type="component" value="Unassembled WGS sequence"/>
</dbReference>
<evidence type="ECO:0000313" key="10">
    <source>
        <dbReference type="EMBL" id="KNC97909.1"/>
    </source>
</evidence>
<keyword evidence="4" id="KW-0132">Cell division</keyword>
<dbReference type="GO" id="GO:0005524">
    <property type="term" value="F:ATP binding"/>
    <property type="evidence" value="ECO:0007669"/>
    <property type="project" value="InterPro"/>
</dbReference>
<evidence type="ECO:0000256" key="6">
    <source>
        <dbReference type="ARBA" id="ARBA00023242"/>
    </source>
</evidence>
<evidence type="ECO:0000256" key="4">
    <source>
        <dbReference type="ARBA" id="ARBA00022618"/>
    </source>
</evidence>
<evidence type="ECO:0000256" key="5">
    <source>
        <dbReference type="ARBA" id="ARBA00022776"/>
    </source>
</evidence>
<dbReference type="GO" id="GO:0007062">
    <property type="term" value="P:sister chromatid cohesion"/>
    <property type="evidence" value="ECO:0007669"/>
    <property type="project" value="InterPro"/>
</dbReference>
<accession>A0A0L0HAH6</accession>
<dbReference type="OrthoDB" id="5575062at2759"/>
<dbReference type="SUPFAM" id="SSF52540">
    <property type="entry name" value="P-loop containing nucleoside triphosphate hydrolases"/>
    <property type="match status" value="1"/>
</dbReference>
<keyword evidence="5" id="KW-0498">Mitosis</keyword>
<dbReference type="InterPro" id="IPR003395">
    <property type="entry name" value="RecF/RecN/SMC_N"/>
</dbReference>
<evidence type="ECO:0000259" key="9">
    <source>
        <dbReference type="Pfam" id="PF02463"/>
    </source>
</evidence>
<name>A0A0L0HAH6_SPIPD</name>
<dbReference type="STRING" id="645134.A0A0L0HAH6"/>
<dbReference type="GeneID" id="27690169"/>
<keyword evidence="3" id="KW-0158">Chromosome</keyword>
<keyword evidence="6" id="KW-0539">Nucleus</keyword>
<dbReference type="AlphaFoldDB" id="A0A0L0HAH6"/>
<dbReference type="GO" id="GO:0016887">
    <property type="term" value="F:ATP hydrolysis activity"/>
    <property type="evidence" value="ECO:0007669"/>
    <property type="project" value="InterPro"/>
</dbReference>
<dbReference type="OMA" id="QRAYEND"/>
<dbReference type="Gene3D" id="3.40.50.300">
    <property type="entry name" value="P-loop containing nucleotide triphosphate hydrolases"/>
    <property type="match status" value="1"/>
</dbReference>
<proteinExistence type="predicted"/>
<feature type="coiled-coil region" evidence="8">
    <location>
        <begin position="212"/>
        <end position="253"/>
    </location>
</feature>
<gene>
    <name evidence="10" type="ORF">SPPG_06900</name>
</gene>
<dbReference type="PANTHER" id="PTHR18937:SF12">
    <property type="entry name" value="STRUCTURAL MAINTENANCE OF CHROMOSOMES PROTEIN"/>
    <property type="match status" value="1"/>
</dbReference>
<evidence type="ECO:0000256" key="2">
    <source>
        <dbReference type="ARBA" id="ARBA00004286"/>
    </source>
</evidence>
<feature type="coiled-coil region" evidence="8">
    <location>
        <begin position="7"/>
        <end position="111"/>
    </location>
</feature>
<evidence type="ECO:0000256" key="1">
    <source>
        <dbReference type="ARBA" id="ARBA00004123"/>
    </source>
</evidence>
<dbReference type="GO" id="GO:0005634">
    <property type="term" value="C:nucleus"/>
    <property type="evidence" value="ECO:0007669"/>
    <property type="project" value="UniProtKB-SubCell"/>
</dbReference>
<dbReference type="GO" id="GO:0008278">
    <property type="term" value="C:cohesin complex"/>
    <property type="evidence" value="ECO:0007669"/>
    <property type="project" value="InterPro"/>
</dbReference>
<comment type="subcellular location">
    <subcellularLocation>
        <location evidence="2">Chromosome</location>
    </subcellularLocation>
    <subcellularLocation>
        <location evidence="1">Nucleus</location>
    </subcellularLocation>
</comment>
<evidence type="ECO:0000256" key="3">
    <source>
        <dbReference type="ARBA" id="ARBA00022454"/>
    </source>
</evidence>
<keyword evidence="7" id="KW-0131">Cell cycle</keyword>
<protein>
    <recommendedName>
        <fullName evidence="9">RecF/RecN/SMC N-terminal domain-containing protein</fullName>
    </recommendedName>
</protein>
<evidence type="ECO:0000256" key="8">
    <source>
        <dbReference type="SAM" id="Coils"/>
    </source>
</evidence>